<proteinExistence type="predicted"/>
<keyword evidence="3" id="KW-1185">Reference proteome</keyword>
<evidence type="ECO:0000313" key="2">
    <source>
        <dbReference type="EMBL" id="KAJ1149661.1"/>
    </source>
</evidence>
<reference evidence="2" key="1">
    <citation type="journal article" date="2022" name="bioRxiv">
        <title>Sequencing and chromosome-scale assembly of the giantPleurodeles waltlgenome.</title>
        <authorList>
            <person name="Brown T."/>
            <person name="Elewa A."/>
            <person name="Iarovenko S."/>
            <person name="Subramanian E."/>
            <person name="Araus A.J."/>
            <person name="Petzold A."/>
            <person name="Susuki M."/>
            <person name="Suzuki K.-i.T."/>
            <person name="Hayashi T."/>
            <person name="Toyoda A."/>
            <person name="Oliveira C."/>
            <person name="Osipova E."/>
            <person name="Leigh N.D."/>
            <person name="Simon A."/>
            <person name="Yun M.H."/>
        </authorList>
    </citation>
    <scope>NUCLEOTIDE SEQUENCE</scope>
    <source>
        <strain evidence="2">20211129_DDA</strain>
        <tissue evidence="2">Liver</tissue>
    </source>
</reference>
<name>A0AAV7RA25_PLEWA</name>
<dbReference type="AlphaFoldDB" id="A0AAV7RA25"/>
<accession>A0AAV7RA25</accession>
<sequence length="186" mass="19505">MQVKAWCPPAEPPAPPPAPHAAPPAAPPQAPPPAPPLPPLLSAAAFPVGRRPRLQEKGWSLPPPLAAPAPAPRTALPAYPLQAPPPAPLTVGPLSAPATPVAGRLMQETSWSLTPPLAAPPPAPALPLLSSLSRRRMESSPAVMNYHATCSLQISCLRHPGCFTRARFISYVRLFSDAGIFIRATR</sequence>
<feature type="compositionally biased region" description="Pro residues" evidence="1">
    <location>
        <begin position="9"/>
        <end position="39"/>
    </location>
</feature>
<dbReference type="EMBL" id="JANPWB010000009">
    <property type="protein sequence ID" value="KAJ1149661.1"/>
    <property type="molecule type" value="Genomic_DNA"/>
</dbReference>
<evidence type="ECO:0000313" key="3">
    <source>
        <dbReference type="Proteomes" id="UP001066276"/>
    </source>
</evidence>
<feature type="region of interest" description="Disordered" evidence="1">
    <location>
        <begin position="1"/>
        <end position="66"/>
    </location>
</feature>
<gene>
    <name evidence="2" type="ORF">NDU88_002466</name>
</gene>
<protein>
    <submittedName>
        <fullName evidence="2">Uncharacterized protein</fullName>
    </submittedName>
</protein>
<evidence type="ECO:0000256" key="1">
    <source>
        <dbReference type="SAM" id="MobiDB-lite"/>
    </source>
</evidence>
<comment type="caution">
    <text evidence="2">The sequence shown here is derived from an EMBL/GenBank/DDBJ whole genome shotgun (WGS) entry which is preliminary data.</text>
</comment>
<dbReference type="Proteomes" id="UP001066276">
    <property type="component" value="Chromosome 5"/>
</dbReference>
<organism evidence="2 3">
    <name type="scientific">Pleurodeles waltl</name>
    <name type="common">Iberian ribbed newt</name>
    <dbReference type="NCBI Taxonomy" id="8319"/>
    <lineage>
        <taxon>Eukaryota</taxon>
        <taxon>Metazoa</taxon>
        <taxon>Chordata</taxon>
        <taxon>Craniata</taxon>
        <taxon>Vertebrata</taxon>
        <taxon>Euteleostomi</taxon>
        <taxon>Amphibia</taxon>
        <taxon>Batrachia</taxon>
        <taxon>Caudata</taxon>
        <taxon>Salamandroidea</taxon>
        <taxon>Salamandridae</taxon>
        <taxon>Pleurodelinae</taxon>
        <taxon>Pleurodeles</taxon>
    </lineage>
</organism>